<dbReference type="CDD" id="cd06661">
    <property type="entry name" value="GGCT_like"/>
    <property type="match status" value="1"/>
</dbReference>
<dbReference type="Gene3D" id="3.10.490.10">
    <property type="entry name" value="Gamma-glutamyl cyclotransferase-like"/>
    <property type="match status" value="1"/>
</dbReference>
<name>A0A2G1QMY4_9HYPH</name>
<organism evidence="1 2">
    <name type="scientific">Zhengella mangrovi</name>
    <dbReference type="NCBI Taxonomy" id="1982044"/>
    <lineage>
        <taxon>Bacteria</taxon>
        <taxon>Pseudomonadati</taxon>
        <taxon>Pseudomonadota</taxon>
        <taxon>Alphaproteobacteria</taxon>
        <taxon>Hyphomicrobiales</taxon>
        <taxon>Notoacmeibacteraceae</taxon>
        <taxon>Zhengella</taxon>
    </lineage>
</organism>
<keyword evidence="1" id="KW-0808">Transferase</keyword>
<dbReference type="EMBL" id="PDVP01000007">
    <property type="protein sequence ID" value="PHP66578.1"/>
    <property type="molecule type" value="Genomic_DNA"/>
</dbReference>
<dbReference type="Proteomes" id="UP000221168">
    <property type="component" value="Unassembled WGS sequence"/>
</dbReference>
<dbReference type="AlphaFoldDB" id="A0A2G1QMY4"/>
<comment type="caution">
    <text evidence="1">The sequence shown here is derived from an EMBL/GenBank/DDBJ whole genome shotgun (WGS) entry which is preliminary data.</text>
</comment>
<dbReference type="InterPro" id="IPR036568">
    <property type="entry name" value="GGCT-like_sf"/>
</dbReference>
<reference evidence="1 2" key="1">
    <citation type="submission" date="2017-10" db="EMBL/GenBank/DDBJ databases">
        <title>Sedimentibacterium mangrovi gen. nov., sp. nov., a novel member of family Phyllobacteriacea isolated from mangrove sediment.</title>
        <authorList>
            <person name="Liao H."/>
            <person name="Tian Y."/>
        </authorList>
    </citation>
    <scope>NUCLEOTIDE SEQUENCE [LARGE SCALE GENOMIC DNA]</scope>
    <source>
        <strain evidence="1 2">X9-2-2</strain>
    </source>
</reference>
<keyword evidence="2" id="KW-1185">Reference proteome</keyword>
<evidence type="ECO:0000313" key="1">
    <source>
        <dbReference type="EMBL" id="PHP66578.1"/>
    </source>
</evidence>
<dbReference type="GO" id="GO:0016740">
    <property type="term" value="F:transferase activity"/>
    <property type="evidence" value="ECO:0007669"/>
    <property type="project" value="UniProtKB-KW"/>
</dbReference>
<dbReference type="SUPFAM" id="SSF110857">
    <property type="entry name" value="Gamma-glutamyl cyclotransferase-like"/>
    <property type="match status" value="1"/>
</dbReference>
<sequence length="193" mass="21928">MDAGLIAWFGYGSLVNRATIGWAYEGAWPARLSGWRRHWRPRPDMPGFPAALLTVSADPEAGCDGLLVLDRVENLPALDRREGRYHRRLVDRAALSGVEVLPATCPVYVYEAMDHLPVHRDPPRILRSYLDVVMKGFLDEHGPDGLERFLQETFRFDMPIHEDRAAPVYPRHVPASAEERDLFDRLTASIQVE</sequence>
<protein>
    <submittedName>
        <fullName evidence="1">Gamma-glutamylcyclotransferase</fullName>
    </submittedName>
</protein>
<proteinExistence type="predicted"/>
<accession>A0A2G1QMY4</accession>
<evidence type="ECO:0000313" key="2">
    <source>
        <dbReference type="Proteomes" id="UP000221168"/>
    </source>
</evidence>
<dbReference type="InterPro" id="IPR013024">
    <property type="entry name" value="GGCT-like"/>
</dbReference>
<gene>
    <name evidence="1" type="ORF">CSC94_12890</name>
</gene>
<dbReference type="RefSeq" id="WP_099306764.1">
    <property type="nucleotide sequence ID" value="NZ_PDVP01000007.1"/>
</dbReference>